<dbReference type="PANTHER" id="PTHR33048:SF156">
    <property type="entry name" value="INTEGRAL MEMBRANE PROTEIN"/>
    <property type="match status" value="1"/>
</dbReference>
<sequence>MAGPSPGSPEYLAETNDPGLDQRVCIAFIVIDTIFLLVFYVSRYFNPKAVGVPMVVCNTLCYVLCMGSAATGILMVKIGGAGYHATAVPVTTRETWLQLSKILEFTYTPAVMFAKLAALFLYYQVFEVLSYRRVIVGIGVIVILQGVISFILAFSICRPFRYFWTQAVDIHDGTCGDVMLFYKTYSIPSLVTDVAMLVLPWPILLKLQMPTSEKIGLILTFLAASLGIITCALRFSVFFTVPLFSDPTWYASGGPMIYALVEPSIYMIASILPTTRHLYRRLWRKARRAAQLRNANSDGSLENSSGLSQSAELERIKNSNTSSRGITRHVDIWQANTNSSQEELTLGEWYQNRLEWNQSRSADTLSPSALEANSSTSGGITRN</sequence>
<proteinExistence type="inferred from homology"/>
<dbReference type="PANTHER" id="PTHR33048">
    <property type="entry name" value="PTH11-LIKE INTEGRAL MEMBRANE PROTEIN (AFU_ORTHOLOGUE AFUA_5G11245)"/>
    <property type="match status" value="1"/>
</dbReference>
<evidence type="ECO:0000256" key="3">
    <source>
        <dbReference type="ARBA" id="ARBA00022989"/>
    </source>
</evidence>
<gene>
    <name evidence="9" type="ORF">BGW36DRAFT_61780</name>
</gene>
<protein>
    <recommendedName>
        <fullName evidence="8">Rhodopsin domain-containing protein</fullName>
    </recommendedName>
</protein>
<feature type="transmembrane region" description="Helical" evidence="7">
    <location>
        <begin position="256"/>
        <end position="279"/>
    </location>
</feature>
<keyword evidence="2 7" id="KW-0812">Transmembrane</keyword>
<comment type="subcellular location">
    <subcellularLocation>
        <location evidence="1">Membrane</location>
        <topology evidence="1">Multi-pass membrane protein</topology>
    </subcellularLocation>
</comment>
<feature type="transmembrane region" description="Helical" evidence="7">
    <location>
        <begin position="20"/>
        <end position="41"/>
    </location>
</feature>
<feature type="domain" description="Rhodopsin" evidence="8">
    <location>
        <begin position="61"/>
        <end position="281"/>
    </location>
</feature>
<evidence type="ECO:0000313" key="9">
    <source>
        <dbReference type="EMBL" id="KAH8690918.1"/>
    </source>
</evidence>
<feature type="region of interest" description="Disordered" evidence="6">
    <location>
        <begin position="294"/>
        <end position="320"/>
    </location>
</feature>
<keyword evidence="3 7" id="KW-1133">Transmembrane helix</keyword>
<feature type="compositionally biased region" description="Polar residues" evidence="6">
    <location>
        <begin position="294"/>
        <end position="311"/>
    </location>
</feature>
<evidence type="ECO:0000256" key="1">
    <source>
        <dbReference type="ARBA" id="ARBA00004141"/>
    </source>
</evidence>
<feature type="transmembrane region" description="Helical" evidence="7">
    <location>
        <begin position="217"/>
        <end position="244"/>
    </location>
</feature>
<keyword evidence="10" id="KW-1185">Reference proteome</keyword>
<dbReference type="AlphaFoldDB" id="A0AAD4KH22"/>
<evidence type="ECO:0000256" key="2">
    <source>
        <dbReference type="ARBA" id="ARBA00022692"/>
    </source>
</evidence>
<evidence type="ECO:0000313" key="10">
    <source>
        <dbReference type="Proteomes" id="UP001201262"/>
    </source>
</evidence>
<accession>A0AAD4KH22</accession>
<keyword evidence="4 7" id="KW-0472">Membrane</keyword>
<comment type="similarity">
    <text evidence="5">Belongs to the SAT4 family.</text>
</comment>
<dbReference type="InterPro" id="IPR049326">
    <property type="entry name" value="Rhodopsin_dom_fungi"/>
</dbReference>
<dbReference type="GO" id="GO:0016020">
    <property type="term" value="C:membrane"/>
    <property type="evidence" value="ECO:0007669"/>
    <property type="project" value="UniProtKB-SubCell"/>
</dbReference>
<reference evidence="9" key="1">
    <citation type="submission" date="2021-12" db="EMBL/GenBank/DDBJ databases">
        <title>Convergent genome expansion in fungi linked to evolution of root-endophyte symbiosis.</title>
        <authorList>
            <consortium name="DOE Joint Genome Institute"/>
            <person name="Ke Y.-H."/>
            <person name="Bonito G."/>
            <person name="Liao H.-L."/>
            <person name="Looney B."/>
            <person name="Rojas-Flechas A."/>
            <person name="Nash J."/>
            <person name="Hameed K."/>
            <person name="Schadt C."/>
            <person name="Martin F."/>
            <person name="Crous P.W."/>
            <person name="Miettinen O."/>
            <person name="Magnuson J.K."/>
            <person name="Labbe J."/>
            <person name="Jacobson D."/>
            <person name="Doktycz M.J."/>
            <person name="Veneault-Fourrey C."/>
            <person name="Kuo A."/>
            <person name="Mondo S."/>
            <person name="Calhoun S."/>
            <person name="Riley R."/>
            <person name="Ohm R."/>
            <person name="LaButti K."/>
            <person name="Andreopoulos B."/>
            <person name="Pangilinan J."/>
            <person name="Nolan M."/>
            <person name="Tritt A."/>
            <person name="Clum A."/>
            <person name="Lipzen A."/>
            <person name="Daum C."/>
            <person name="Barry K."/>
            <person name="Grigoriev I.V."/>
            <person name="Vilgalys R."/>
        </authorList>
    </citation>
    <scope>NUCLEOTIDE SEQUENCE</scope>
    <source>
        <strain evidence="9">PMI_201</strain>
    </source>
</reference>
<organism evidence="9 10">
    <name type="scientific">Talaromyces proteolyticus</name>
    <dbReference type="NCBI Taxonomy" id="1131652"/>
    <lineage>
        <taxon>Eukaryota</taxon>
        <taxon>Fungi</taxon>
        <taxon>Dikarya</taxon>
        <taxon>Ascomycota</taxon>
        <taxon>Pezizomycotina</taxon>
        <taxon>Eurotiomycetes</taxon>
        <taxon>Eurotiomycetidae</taxon>
        <taxon>Eurotiales</taxon>
        <taxon>Trichocomaceae</taxon>
        <taxon>Talaromyces</taxon>
        <taxon>Talaromyces sect. Bacilispori</taxon>
    </lineage>
</organism>
<name>A0AAD4KH22_9EURO</name>
<feature type="transmembrane region" description="Helical" evidence="7">
    <location>
        <begin position="105"/>
        <end position="123"/>
    </location>
</feature>
<evidence type="ECO:0000256" key="5">
    <source>
        <dbReference type="ARBA" id="ARBA00038359"/>
    </source>
</evidence>
<feature type="transmembrane region" description="Helical" evidence="7">
    <location>
        <begin position="135"/>
        <end position="156"/>
    </location>
</feature>
<dbReference type="GeneID" id="70252760"/>
<evidence type="ECO:0000256" key="6">
    <source>
        <dbReference type="SAM" id="MobiDB-lite"/>
    </source>
</evidence>
<comment type="caution">
    <text evidence="9">The sequence shown here is derived from an EMBL/GenBank/DDBJ whole genome shotgun (WGS) entry which is preliminary data.</text>
</comment>
<feature type="transmembrane region" description="Helical" evidence="7">
    <location>
        <begin position="187"/>
        <end position="205"/>
    </location>
</feature>
<feature type="region of interest" description="Disordered" evidence="6">
    <location>
        <begin position="361"/>
        <end position="383"/>
    </location>
</feature>
<feature type="transmembrane region" description="Helical" evidence="7">
    <location>
        <begin position="61"/>
        <end position="85"/>
    </location>
</feature>
<dbReference type="RefSeq" id="XP_046067114.1">
    <property type="nucleotide sequence ID" value="XM_046222473.1"/>
</dbReference>
<evidence type="ECO:0000256" key="4">
    <source>
        <dbReference type="ARBA" id="ARBA00023136"/>
    </source>
</evidence>
<evidence type="ECO:0000256" key="7">
    <source>
        <dbReference type="SAM" id="Phobius"/>
    </source>
</evidence>
<dbReference type="InterPro" id="IPR052337">
    <property type="entry name" value="SAT4-like"/>
</dbReference>
<dbReference type="Pfam" id="PF20684">
    <property type="entry name" value="Fung_rhodopsin"/>
    <property type="match status" value="1"/>
</dbReference>
<dbReference type="EMBL" id="JAJTJA010000013">
    <property type="protein sequence ID" value="KAH8690918.1"/>
    <property type="molecule type" value="Genomic_DNA"/>
</dbReference>
<evidence type="ECO:0000259" key="8">
    <source>
        <dbReference type="Pfam" id="PF20684"/>
    </source>
</evidence>
<dbReference type="Proteomes" id="UP001201262">
    <property type="component" value="Unassembled WGS sequence"/>
</dbReference>